<dbReference type="GO" id="GO:0003700">
    <property type="term" value="F:DNA-binding transcription factor activity"/>
    <property type="evidence" value="ECO:0007669"/>
    <property type="project" value="InterPro"/>
</dbReference>
<evidence type="ECO:0000259" key="5">
    <source>
        <dbReference type="PROSITE" id="PS50931"/>
    </source>
</evidence>
<reference evidence="6" key="1">
    <citation type="submission" date="2021-08" db="EMBL/GenBank/DDBJ databases">
        <title>Genome of a novel bacterium of the phylum Verrucomicrobia, Oleiharenicola sp. KSB-15.</title>
        <authorList>
            <person name="Chung J.-H."/>
            <person name="Ahn J.-H."/>
            <person name="Yoon Y."/>
            <person name="Kim D.-Y."/>
            <person name="An S.-H."/>
            <person name="Park I."/>
            <person name="Yeon J."/>
        </authorList>
    </citation>
    <scope>NUCLEOTIDE SEQUENCE</scope>
    <source>
        <strain evidence="6">KSB-15</strain>
    </source>
</reference>
<dbReference type="GO" id="GO:0032993">
    <property type="term" value="C:protein-DNA complex"/>
    <property type="evidence" value="ECO:0007669"/>
    <property type="project" value="TreeGrafter"/>
</dbReference>
<dbReference type="SUPFAM" id="SSF46785">
    <property type="entry name" value="Winged helix' DNA-binding domain"/>
    <property type="match status" value="1"/>
</dbReference>
<proteinExistence type="inferred from homology"/>
<dbReference type="Pfam" id="PF03466">
    <property type="entry name" value="LysR_substrate"/>
    <property type="match status" value="1"/>
</dbReference>
<dbReference type="InterPro" id="IPR036388">
    <property type="entry name" value="WH-like_DNA-bd_sf"/>
</dbReference>
<dbReference type="Proteomes" id="UP000825051">
    <property type="component" value="Chromosome"/>
</dbReference>
<dbReference type="FunFam" id="1.10.10.10:FF:000001">
    <property type="entry name" value="LysR family transcriptional regulator"/>
    <property type="match status" value="1"/>
</dbReference>
<dbReference type="CDD" id="cd08414">
    <property type="entry name" value="PBP2_LTTR_aromatics_like"/>
    <property type="match status" value="1"/>
</dbReference>
<dbReference type="PRINTS" id="PR00039">
    <property type="entry name" value="HTHLYSR"/>
</dbReference>
<evidence type="ECO:0000256" key="3">
    <source>
        <dbReference type="ARBA" id="ARBA00023125"/>
    </source>
</evidence>
<organism evidence="6 7">
    <name type="scientific">Horticoccus luteus</name>
    <dbReference type="NCBI Taxonomy" id="2862869"/>
    <lineage>
        <taxon>Bacteria</taxon>
        <taxon>Pseudomonadati</taxon>
        <taxon>Verrucomicrobiota</taxon>
        <taxon>Opitutia</taxon>
        <taxon>Opitutales</taxon>
        <taxon>Opitutaceae</taxon>
        <taxon>Horticoccus</taxon>
    </lineage>
</organism>
<evidence type="ECO:0000256" key="4">
    <source>
        <dbReference type="ARBA" id="ARBA00023163"/>
    </source>
</evidence>
<sequence length="303" mass="32669">MVRPMELRQLRYFVAVAESGNISRAAQKIFLTQPALSRQIKALEEEIGQCLLERQAHSIRLTPAGEAMLHEARELLARVDGVVERVRTGAAGGRLRIGYAPSLASGLLSPAVANFTQVHPGTRVELQDLSTGEMLAGLEAGELDVIVTIAPRGETRGLTWTPLVRSPWRLAVGLKHPLARQNRVTPAAVAAEPLLIYSQSDYPEYWETVTAWLKEHGLRARVAGEYNGVDSLLAAVESGLGVALVAERIARLFPARTRMKVVSAPPGDLCIAAGCRTDRASDKRLAVFVEELRGAAAGMVDGG</sequence>
<dbReference type="KEGG" id="ole:K0B96_00525"/>
<feature type="domain" description="HTH lysR-type" evidence="5">
    <location>
        <begin position="5"/>
        <end position="62"/>
    </location>
</feature>
<dbReference type="Pfam" id="PF00126">
    <property type="entry name" value="HTH_1"/>
    <property type="match status" value="1"/>
</dbReference>
<dbReference type="PANTHER" id="PTHR30346">
    <property type="entry name" value="TRANSCRIPTIONAL DUAL REGULATOR HCAR-RELATED"/>
    <property type="match status" value="1"/>
</dbReference>
<evidence type="ECO:0000256" key="1">
    <source>
        <dbReference type="ARBA" id="ARBA00009437"/>
    </source>
</evidence>
<dbReference type="InterPro" id="IPR005119">
    <property type="entry name" value="LysR_subst-bd"/>
</dbReference>
<dbReference type="Gene3D" id="1.10.10.10">
    <property type="entry name" value="Winged helix-like DNA-binding domain superfamily/Winged helix DNA-binding domain"/>
    <property type="match status" value="1"/>
</dbReference>
<keyword evidence="3" id="KW-0238">DNA-binding</keyword>
<evidence type="ECO:0000313" key="6">
    <source>
        <dbReference type="EMBL" id="QYM79132.1"/>
    </source>
</evidence>
<gene>
    <name evidence="6" type="ORF">K0B96_00525</name>
</gene>
<dbReference type="InterPro" id="IPR036390">
    <property type="entry name" value="WH_DNA-bd_sf"/>
</dbReference>
<protein>
    <submittedName>
        <fullName evidence="6">LysR family transcriptional regulator</fullName>
    </submittedName>
</protein>
<comment type="similarity">
    <text evidence="1">Belongs to the LysR transcriptional regulatory family.</text>
</comment>
<dbReference type="GO" id="GO:0003677">
    <property type="term" value="F:DNA binding"/>
    <property type="evidence" value="ECO:0007669"/>
    <property type="project" value="UniProtKB-KW"/>
</dbReference>
<dbReference type="Gene3D" id="3.40.190.290">
    <property type="match status" value="1"/>
</dbReference>
<keyword evidence="7" id="KW-1185">Reference proteome</keyword>
<dbReference type="PROSITE" id="PS50931">
    <property type="entry name" value="HTH_LYSR"/>
    <property type="match status" value="1"/>
</dbReference>
<dbReference type="RefSeq" id="WP_220162593.1">
    <property type="nucleotide sequence ID" value="NZ_CP080507.1"/>
</dbReference>
<keyword evidence="4" id="KW-0804">Transcription</keyword>
<dbReference type="PANTHER" id="PTHR30346:SF28">
    <property type="entry name" value="HTH-TYPE TRANSCRIPTIONAL REGULATOR CYNR"/>
    <property type="match status" value="1"/>
</dbReference>
<dbReference type="EMBL" id="CP080507">
    <property type="protein sequence ID" value="QYM79132.1"/>
    <property type="molecule type" value="Genomic_DNA"/>
</dbReference>
<dbReference type="InterPro" id="IPR000847">
    <property type="entry name" value="LysR_HTH_N"/>
</dbReference>
<evidence type="ECO:0000313" key="7">
    <source>
        <dbReference type="Proteomes" id="UP000825051"/>
    </source>
</evidence>
<name>A0A8F9XGF1_9BACT</name>
<dbReference type="AlphaFoldDB" id="A0A8F9XGF1"/>
<evidence type="ECO:0000256" key="2">
    <source>
        <dbReference type="ARBA" id="ARBA00023015"/>
    </source>
</evidence>
<keyword evidence="2" id="KW-0805">Transcription regulation</keyword>
<dbReference type="SUPFAM" id="SSF53850">
    <property type="entry name" value="Periplasmic binding protein-like II"/>
    <property type="match status" value="1"/>
</dbReference>
<accession>A0A8F9XGF1</accession>